<dbReference type="Proteomes" id="UP000182427">
    <property type="component" value="Chromosome I"/>
</dbReference>
<dbReference type="RefSeq" id="WP_083344280.1">
    <property type="nucleotide sequence ID" value="NZ_LT629690.1"/>
</dbReference>
<dbReference type="EMBL" id="LT629690">
    <property type="protein sequence ID" value="SDF01286.1"/>
    <property type="molecule type" value="Genomic_DNA"/>
</dbReference>
<dbReference type="InterPro" id="IPR003736">
    <property type="entry name" value="PAAI_dom"/>
</dbReference>
<dbReference type="OrthoDB" id="286702at2"/>
<reference evidence="4" key="1">
    <citation type="submission" date="2016-10" db="EMBL/GenBank/DDBJ databases">
        <authorList>
            <person name="Varghese N."/>
            <person name="Submissions S."/>
        </authorList>
    </citation>
    <scope>NUCLEOTIDE SEQUENCE [LARGE SCALE GENOMIC DNA]</scope>
    <source>
        <strain evidence="4">GAS232</strain>
    </source>
</reference>
<dbReference type="GO" id="GO:0016289">
    <property type="term" value="F:acyl-CoA hydrolase activity"/>
    <property type="evidence" value="ECO:0007669"/>
    <property type="project" value="TreeGrafter"/>
</dbReference>
<sequence>MQEILNRLLQQDDAMMPYGKTLGFRVESIGKGEAVVTLSCSTSLHNVFGYTHGGAIFSIADTAIGLAHLSSIEENHTATTVESNIHYLRPALAGGLRASAHVVKQGRTLSFYECDITDEDGRIIARVSATMMTLEADRSRGRSEIYKAEELVVA</sequence>
<dbReference type="CDD" id="cd03443">
    <property type="entry name" value="PaaI_thioesterase"/>
    <property type="match status" value="1"/>
</dbReference>
<dbReference type="Pfam" id="PF03061">
    <property type="entry name" value="4HBT"/>
    <property type="match status" value="1"/>
</dbReference>
<organism evidence="3 4">
    <name type="scientific">Terriglobus roseus</name>
    <dbReference type="NCBI Taxonomy" id="392734"/>
    <lineage>
        <taxon>Bacteria</taxon>
        <taxon>Pseudomonadati</taxon>
        <taxon>Acidobacteriota</taxon>
        <taxon>Terriglobia</taxon>
        <taxon>Terriglobales</taxon>
        <taxon>Acidobacteriaceae</taxon>
        <taxon>Terriglobus</taxon>
    </lineage>
</organism>
<protein>
    <submittedName>
        <fullName evidence="3">Acyl-CoA thioesterase</fullName>
    </submittedName>
</protein>
<accession>A0A1G7HLT5</accession>
<proteinExistence type="predicted"/>
<gene>
    <name evidence="3" type="ORF">SAMN05444167_1126</name>
</gene>
<dbReference type="InterPro" id="IPR029069">
    <property type="entry name" value="HotDog_dom_sf"/>
</dbReference>
<name>A0A1G7HLT5_9BACT</name>
<dbReference type="AlphaFoldDB" id="A0A1G7HLT5"/>
<dbReference type="PANTHER" id="PTHR42856:SF1">
    <property type="entry name" value="ACYL-COENZYME A THIOESTERASE PAAI"/>
    <property type="match status" value="1"/>
</dbReference>
<dbReference type="PANTHER" id="PTHR42856">
    <property type="entry name" value="ACYL-COENZYME A THIOESTERASE PAAI"/>
    <property type="match status" value="1"/>
</dbReference>
<evidence type="ECO:0000256" key="1">
    <source>
        <dbReference type="ARBA" id="ARBA00022801"/>
    </source>
</evidence>
<evidence type="ECO:0000313" key="3">
    <source>
        <dbReference type="EMBL" id="SDF01286.1"/>
    </source>
</evidence>
<evidence type="ECO:0000313" key="4">
    <source>
        <dbReference type="Proteomes" id="UP000182427"/>
    </source>
</evidence>
<evidence type="ECO:0000259" key="2">
    <source>
        <dbReference type="Pfam" id="PF03061"/>
    </source>
</evidence>
<feature type="domain" description="Thioesterase" evidence="2">
    <location>
        <begin position="48"/>
        <end position="124"/>
    </location>
</feature>
<dbReference type="InterPro" id="IPR006683">
    <property type="entry name" value="Thioestr_dom"/>
</dbReference>
<dbReference type="InterPro" id="IPR052723">
    <property type="entry name" value="Acyl-CoA_thioesterase_PaaI"/>
</dbReference>
<keyword evidence="1" id="KW-0378">Hydrolase</keyword>
<dbReference type="SUPFAM" id="SSF54637">
    <property type="entry name" value="Thioesterase/thiol ester dehydrase-isomerase"/>
    <property type="match status" value="1"/>
</dbReference>
<dbReference type="Gene3D" id="3.10.129.10">
    <property type="entry name" value="Hotdog Thioesterase"/>
    <property type="match status" value="1"/>
</dbReference>
<dbReference type="NCBIfam" id="TIGR00369">
    <property type="entry name" value="unchar_dom_1"/>
    <property type="match status" value="1"/>
</dbReference>
<keyword evidence="4" id="KW-1185">Reference proteome</keyword>